<comment type="similarity">
    <text evidence="4">Belongs to the choline/ethanolamine kinase family.</text>
</comment>
<dbReference type="GO" id="GO:0004305">
    <property type="term" value="F:ethanolamine kinase activity"/>
    <property type="evidence" value="ECO:0007669"/>
    <property type="project" value="UniProtKB-EC"/>
</dbReference>
<dbReference type="SUPFAM" id="SSF56112">
    <property type="entry name" value="Protein kinase-like (PK-like)"/>
    <property type="match status" value="1"/>
</dbReference>
<dbReference type="PANTHER" id="PTHR22603:SF94">
    <property type="entry name" value="ETHANOLAMINE KINASE 2"/>
    <property type="match status" value="1"/>
</dbReference>
<evidence type="ECO:0000256" key="4">
    <source>
        <dbReference type="ARBA" id="ARBA00038211"/>
    </source>
</evidence>
<evidence type="ECO:0000256" key="3">
    <source>
        <dbReference type="ARBA" id="ARBA00037883"/>
    </source>
</evidence>
<keyword evidence="1" id="KW-0594">Phospholipid biosynthesis</keyword>
<comment type="pathway">
    <text evidence="3">Phospholipid metabolism; phosphatidylethanolamine biosynthesis; phosphatidylethanolamine from ethanolamine: step 1/3.</text>
</comment>
<evidence type="ECO:0000256" key="5">
    <source>
        <dbReference type="ARBA" id="ARBA00038874"/>
    </source>
</evidence>
<dbReference type="Pfam" id="PF01633">
    <property type="entry name" value="Choline_kinase"/>
    <property type="match status" value="1"/>
</dbReference>
<evidence type="ECO:0000256" key="1">
    <source>
        <dbReference type="ARBA" id="ARBA00023209"/>
    </source>
</evidence>
<dbReference type="InterPro" id="IPR011009">
    <property type="entry name" value="Kinase-like_dom_sf"/>
</dbReference>
<organism evidence="6 7">
    <name type="scientific">Taeniopygia guttata</name>
    <name type="common">Zebra finch</name>
    <name type="synonym">Poephila guttata</name>
    <dbReference type="NCBI Taxonomy" id="59729"/>
    <lineage>
        <taxon>Eukaryota</taxon>
        <taxon>Metazoa</taxon>
        <taxon>Chordata</taxon>
        <taxon>Craniata</taxon>
        <taxon>Vertebrata</taxon>
        <taxon>Euteleostomi</taxon>
        <taxon>Archelosauria</taxon>
        <taxon>Archosauria</taxon>
        <taxon>Dinosauria</taxon>
        <taxon>Saurischia</taxon>
        <taxon>Theropoda</taxon>
        <taxon>Coelurosauria</taxon>
        <taxon>Aves</taxon>
        <taxon>Neognathae</taxon>
        <taxon>Neoaves</taxon>
        <taxon>Telluraves</taxon>
        <taxon>Australaves</taxon>
        <taxon>Passeriformes</taxon>
        <taxon>Passeroidea</taxon>
        <taxon>Estrildidae</taxon>
        <taxon>Estrildinae</taxon>
        <taxon>Taeniopygia</taxon>
    </lineage>
</organism>
<keyword evidence="7" id="KW-1185">Reference proteome</keyword>
<dbReference type="Gene3D" id="3.90.1200.10">
    <property type="match status" value="1"/>
</dbReference>
<keyword evidence="1" id="KW-0443">Lipid metabolism</keyword>
<evidence type="ECO:0000313" key="6">
    <source>
        <dbReference type="Ensembl" id="ENSTGUP00000036447.1"/>
    </source>
</evidence>
<protein>
    <recommendedName>
        <fullName evidence="5">ethanolamine kinase</fullName>
        <ecNumber evidence="5">2.7.1.82</ecNumber>
    </recommendedName>
</protein>
<dbReference type="GeneTree" id="ENSGT00950000182939"/>
<dbReference type="Ensembl" id="ENSTGUT00000036121.1">
    <property type="protein sequence ID" value="ENSTGUP00000036447.1"/>
    <property type="gene ID" value="ENSTGUG00000017469.2"/>
</dbReference>
<reference evidence="6" key="3">
    <citation type="submission" date="2025-09" db="UniProtKB">
        <authorList>
            <consortium name="Ensembl"/>
        </authorList>
    </citation>
    <scope>IDENTIFICATION</scope>
</reference>
<evidence type="ECO:0000256" key="2">
    <source>
        <dbReference type="ARBA" id="ARBA00023264"/>
    </source>
</evidence>
<reference evidence="6 7" key="1">
    <citation type="journal article" date="2010" name="Nature">
        <title>The genome of a songbird.</title>
        <authorList>
            <person name="Warren W.C."/>
            <person name="Clayton D.F."/>
            <person name="Ellegren H."/>
            <person name="Arnold A.P."/>
            <person name="Hillier L.W."/>
            <person name="Kunstner A."/>
            <person name="Searle S."/>
            <person name="White S."/>
            <person name="Vilella A.J."/>
            <person name="Fairley S."/>
            <person name="Heger A."/>
            <person name="Kong L."/>
            <person name="Ponting C.P."/>
            <person name="Jarvis E.D."/>
            <person name="Mello C.V."/>
            <person name="Minx P."/>
            <person name="Lovell P."/>
            <person name="Velho T.A."/>
            <person name="Ferris M."/>
            <person name="Balakrishnan C.N."/>
            <person name="Sinha S."/>
            <person name="Blatti C."/>
            <person name="London S.E."/>
            <person name="Li Y."/>
            <person name="Lin Y.C."/>
            <person name="George J."/>
            <person name="Sweedler J."/>
            <person name="Southey B."/>
            <person name="Gunaratne P."/>
            <person name="Watson M."/>
            <person name="Nam K."/>
            <person name="Backstrom N."/>
            <person name="Smeds L."/>
            <person name="Nabholz B."/>
            <person name="Itoh Y."/>
            <person name="Whitney O."/>
            <person name="Pfenning A.R."/>
            <person name="Howard J."/>
            <person name="Volker M."/>
            <person name="Skinner B.M."/>
            <person name="Griffin D.K."/>
            <person name="Ye L."/>
            <person name="McLaren W.M."/>
            <person name="Flicek P."/>
            <person name="Quesada V."/>
            <person name="Velasco G."/>
            <person name="Lopez-Otin C."/>
            <person name="Puente X.S."/>
            <person name="Olender T."/>
            <person name="Lancet D."/>
            <person name="Smit A.F."/>
            <person name="Hubley R."/>
            <person name="Konkel M.K."/>
            <person name="Walker J.A."/>
            <person name="Batzer M.A."/>
            <person name="Gu W."/>
            <person name="Pollock D.D."/>
            <person name="Chen L."/>
            <person name="Cheng Z."/>
            <person name="Eichler E.E."/>
            <person name="Stapley J."/>
            <person name="Slate J."/>
            <person name="Ekblom R."/>
            <person name="Birkhead T."/>
            <person name="Burke T."/>
            <person name="Burt D."/>
            <person name="Scharff C."/>
            <person name="Adam I."/>
            <person name="Richard H."/>
            <person name="Sultan M."/>
            <person name="Soldatov A."/>
            <person name="Lehrach H."/>
            <person name="Edwards S.V."/>
            <person name="Yang S.P."/>
            <person name="Li X."/>
            <person name="Graves T."/>
            <person name="Fulton L."/>
            <person name="Nelson J."/>
            <person name="Chinwalla A."/>
            <person name="Hou S."/>
            <person name="Mardis E.R."/>
            <person name="Wilson R.K."/>
        </authorList>
    </citation>
    <scope>NUCLEOTIDE SEQUENCE [LARGE SCALE GENOMIC DNA]</scope>
</reference>
<dbReference type="Proteomes" id="UP000007754">
    <property type="component" value="Chromosome 26"/>
</dbReference>
<name>A0A674HP95_TAEGU</name>
<keyword evidence="2" id="KW-1208">Phospholipid metabolism</keyword>
<dbReference type="GO" id="GO:0005737">
    <property type="term" value="C:cytoplasm"/>
    <property type="evidence" value="ECO:0007669"/>
    <property type="project" value="TreeGrafter"/>
</dbReference>
<keyword evidence="1" id="KW-0444">Lipid biosynthesis</keyword>
<accession>A0A674HP95</accession>
<sequence>MKETLPPLGSPVVLCHNDLLCKNIIYDSTQERVRFIDYEYTGYNYQAFDIGNHFNEFAGGDCPQKVPPVPRLGNGVSLLRDGKGSYSQCLLGNGVFLLLGVEEGVIPSFILGNGVFLLPGGSYPQSHTGKWGVPITGMEEGVFIPDSGWEMGSLHPWDGGGRCPQCQTGKWGIHITGMEKGVSFPVPNWEMGVPITGMEEGVIPSFILGNGVFLLPGGSDPQSHTGKWGIHITGMEKGVLPPVPYWEMGVPITGMEEGVIPSAILGNGCSCYWGQRREFYPQSQGGKTRLSWGLLIPEDGGGT</sequence>
<reference evidence="6" key="2">
    <citation type="submission" date="2025-08" db="UniProtKB">
        <authorList>
            <consortium name="Ensembl"/>
        </authorList>
    </citation>
    <scope>IDENTIFICATION</scope>
</reference>
<dbReference type="PANTHER" id="PTHR22603">
    <property type="entry name" value="CHOLINE/ETHANOALAMINE KINASE"/>
    <property type="match status" value="1"/>
</dbReference>
<dbReference type="AlphaFoldDB" id="A0A674HP95"/>
<dbReference type="GO" id="GO:0006646">
    <property type="term" value="P:phosphatidylethanolamine biosynthetic process"/>
    <property type="evidence" value="ECO:0007669"/>
    <property type="project" value="TreeGrafter"/>
</dbReference>
<dbReference type="EC" id="2.7.1.82" evidence="5"/>
<evidence type="ECO:0000313" key="7">
    <source>
        <dbReference type="Proteomes" id="UP000007754"/>
    </source>
</evidence>
<proteinExistence type="inferred from homology"/>